<feature type="chain" id="PRO_5045988118" description="Yeast cell wall synthesis Kre9/Knh1-like N-terminal domain-containing protein" evidence="2">
    <location>
        <begin position="18"/>
        <end position="160"/>
    </location>
</feature>
<keyword evidence="5" id="KW-1185">Reference proteome</keyword>
<name>A0ABR3K0H4_9AGAR</name>
<feature type="domain" description="Yeast cell wall synthesis Kre9/Knh1-like N-terminal" evidence="3">
    <location>
        <begin position="66"/>
        <end position="159"/>
    </location>
</feature>
<evidence type="ECO:0000313" key="5">
    <source>
        <dbReference type="Proteomes" id="UP001556367"/>
    </source>
</evidence>
<dbReference type="InterPro" id="IPR018466">
    <property type="entry name" value="Kre9/Knh1-like_N"/>
</dbReference>
<dbReference type="EMBL" id="JASNQZ010000001">
    <property type="protein sequence ID" value="KAL0961387.1"/>
    <property type="molecule type" value="Genomic_DNA"/>
</dbReference>
<dbReference type="Pfam" id="PF10342">
    <property type="entry name" value="Kre9_KNH"/>
    <property type="match status" value="1"/>
</dbReference>
<keyword evidence="1 2" id="KW-0732">Signal</keyword>
<organism evidence="4 5">
    <name type="scientific">Hohenbuehelia grisea</name>
    <dbReference type="NCBI Taxonomy" id="104357"/>
    <lineage>
        <taxon>Eukaryota</taxon>
        <taxon>Fungi</taxon>
        <taxon>Dikarya</taxon>
        <taxon>Basidiomycota</taxon>
        <taxon>Agaricomycotina</taxon>
        <taxon>Agaricomycetes</taxon>
        <taxon>Agaricomycetidae</taxon>
        <taxon>Agaricales</taxon>
        <taxon>Pleurotineae</taxon>
        <taxon>Pleurotaceae</taxon>
        <taxon>Hohenbuehelia</taxon>
    </lineage>
</organism>
<proteinExistence type="predicted"/>
<evidence type="ECO:0000259" key="3">
    <source>
        <dbReference type="Pfam" id="PF10342"/>
    </source>
</evidence>
<comment type="caution">
    <text evidence="4">The sequence shown here is derived from an EMBL/GenBank/DDBJ whole genome shotgun (WGS) entry which is preliminary data.</text>
</comment>
<evidence type="ECO:0000313" key="4">
    <source>
        <dbReference type="EMBL" id="KAL0961387.1"/>
    </source>
</evidence>
<sequence length="160" mass="17365">MFFFLPSSLIAFLSVFASTFGVAPIDALAISPLSLARRQDSSLGDASSVLSTLDRRTVWNPRIEHPNAQTTWKSGTRVTVTWDTSSMPQNVSNSHGKVLLGYMTDSSESENLNTTHPLADGFLLTAGKVEVQVPQVPSRKDYIVVLLGDSGNHSPRFTIA</sequence>
<evidence type="ECO:0000256" key="1">
    <source>
        <dbReference type="ARBA" id="ARBA00022729"/>
    </source>
</evidence>
<dbReference type="Proteomes" id="UP001556367">
    <property type="component" value="Unassembled WGS sequence"/>
</dbReference>
<evidence type="ECO:0000256" key="2">
    <source>
        <dbReference type="SAM" id="SignalP"/>
    </source>
</evidence>
<gene>
    <name evidence="4" type="ORF">HGRIS_006338</name>
</gene>
<reference evidence="5" key="1">
    <citation type="submission" date="2024-06" db="EMBL/GenBank/DDBJ databases">
        <title>Multi-omics analyses provide insights into the biosynthesis of the anticancer antibiotic pleurotin in Hohenbuehelia grisea.</title>
        <authorList>
            <person name="Weaver J.A."/>
            <person name="Alberti F."/>
        </authorList>
    </citation>
    <scope>NUCLEOTIDE SEQUENCE [LARGE SCALE GENOMIC DNA]</scope>
    <source>
        <strain evidence="5">T-177</strain>
    </source>
</reference>
<accession>A0ABR3K0H4</accession>
<protein>
    <recommendedName>
        <fullName evidence="3">Yeast cell wall synthesis Kre9/Knh1-like N-terminal domain-containing protein</fullName>
    </recommendedName>
</protein>
<feature type="signal peptide" evidence="2">
    <location>
        <begin position="1"/>
        <end position="17"/>
    </location>
</feature>